<dbReference type="PANTHER" id="PTHR45966:SF4">
    <property type="entry name" value="GDSL ESTERASE_LIPASE 5"/>
    <property type="match status" value="1"/>
</dbReference>
<dbReference type="InterPro" id="IPR035669">
    <property type="entry name" value="SGNH_plant_lipase-like"/>
</dbReference>
<dbReference type="EMBL" id="JBEAFC010000010">
    <property type="protein sequence ID" value="KAL1538066.1"/>
    <property type="molecule type" value="Genomic_DNA"/>
</dbReference>
<dbReference type="InterPro" id="IPR001087">
    <property type="entry name" value="GDSL"/>
</dbReference>
<comment type="similarity">
    <text evidence="1">Belongs to the 'GDSL' lipolytic enzyme family.</text>
</comment>
<evidence type="ECO:0000256" key="4">
    <source>
        <dbReference type="SAM" id="SignalP"/>
    </source>
</evidence>
<evidence type="ECO:0000256" key="3">
    <source>
        <dbReference type="SAM" id="Coils"/>
    </source>
</evidence>
<gene>
    <name evidence="5" type="ORF">AAHA92_26849</name>
</gene>
<evidence type="ECO:0000256" key="2">
    <source>
        <dbReference type="ARBA" id="ARBA00022729"/>
    </source>
</evidence>
<comment type="caution">
    <text evidence="5">The sequence shown here is derived from an EMBL/GenBank/DDBJ whole genome shotgun (WGS) entry which is preliminary data.</text>
</comment>
<feature type="coiled-coil region" evidence="3">
    <location>
        <begin position="124"/>
        <end position="151"/>
    </location>
</feature>
<organism evidence="5 6">
    <name type="scientific">Salvia divinorum</name>
    <name type="common">Maria pastora</name>
    <name type="synonym">Diviner's sage</name>
    <dbReference type="NCBI Taxonomy" id="28513"/>
    <lineage>
        <taxon>Eukaryota</taxon>
        <taxon>Viridiplantae</taxon>
        <taxon>Streptophyta</taxon>
        <taxon>Embryophyta</taxon>
        <taxon>Tracheophyta</taxon>
        <taxon>Spermatophyta</taxon>
        <taxon>Magnoliopsida</taxon>
        <taxon>eudicotyledons</taxon>
        <taxon>Gunneridae</taxon>
        <taxon>Pentapetalae</taxon>
        <taxon>asterids</taxon>
        <taxon>lamiids</taxon>
        <taxon>Lamiales</taxon>
        <taxon>Lamiaceae</taxon>
        <taxon>Nepetoideae</taxon>
        <taxon>Mentheae</taxon>
        <taxon>Salviinae</taxon>
        <taxon>Salvia</taxon>
        <taxon>Salvia subgen. Calosphace</taxon>
    </lineage>
</organism>
<dbReference type="Proteomes" id="UP001567538">
    <property type="component" value="Unassembled WGS sequence"/>
</dbReference>
<evidence type="ECO:0000313" key="5">
    <source>
        <dbReference type="EMBL" id="KAL1538066.1"/>
    </source>
</evidence>
<proteinExistence type="inferred from homology"/>
<dbReference type="AlphaFoldDB" id="A0ABD1G1W7"/>
<dbReference type="Gene3D" id="3.40.50.1110">
    <property type="entry name" value="SGNH hydrolase"/>
    <property type="match status" value="1"/>
</dbReference>
<dbReference type="CDD" id="cd01837">
    <property type="entry name" value="SGNH_plant_lipase_like"/>
    <property type="match status" value="1"/>
</dbReference>
<dbReference type="Pfam" id="PF00657">
    <property type="entry name" value="Lipase_GDSL"/>
    <property type="match status" value="1"/>
</dbReference>
<protein>
    <submittedName>
        <fullName evidence="5">GDSL esterase/lipase 5-like</fullName>
    </submittedName>
</protein>
<dbReference type="PANTHER" id="PTHR45966">
    <property type="entry name" value="GDSL-LIKE LIPASE/ACYLHYDROLASE"/>
    <property type="match status" value="1"/>
</dbReference>
<name>A0ABD1G1W7_SALDI</name>
<keyword evidence="3" id="KW-0175">Coiled coil</keyword>
<dbReference type="InterPro" id="IPR036514">
    <property type="entry name" value="SGNH_hydro_sf"/>
</dbReference>
<keyword evidence="2 4" id="KW-0732">Signal</keyword>
<reference evidence="5 6" key="1">
    <citation type="submission" date="2024-06" db="EMBL/GenBank/DDBJ databases">
        <title>A chromosome level genome sequence of Diviner's sage (Salvia divinorum).</title>
        <authorList>
            <person name="Ford S.A."/>
            <person name="Ro D.-K."/>
            <person name="Ness R.W."/>
            <person name="Phillips M.A."/>
        </authorList>
    </citation>
    <scope>NUCLEOTIDE SEQUENCE [LARGE SCALE GENOMIC DNA]</scope>
    <source>
        <strain evidence="5">SAF-2024a</strain>
        <tissue evidence="5">Leaf</tissue>
    </source>
</reference>
<accession>A0ABD1G1W7</accession>
<evidence type="ECO:0000313" key="6">
    <source>
        <dbReference type="Proteomes" id="UP001567538"/>
    </source>
</evidence>
<keyword evidence="6" id="KW-1185">Reference proteome</keyword>
<evidence type="ECO:0000256" key="1">
    <source>
        <dbReference type="ARBA" id="ARBA00008668"/>
    </source>
</evidence>
<dbReference type="InterPro" id="IPR008265">
    <property type="entry name" value="Lipase_GDSL_AS"/>
</dbReference>
<sequence length="362" mass="40839">MARLSLLLILISIPPILGCRKQAAPPLFIFGDSLFDAGNNNYINTSTLDQANFWPYGVSYFRHPTGRFSDGRLISDFIAEHAELPLIPPYLEPRNYHEYLHNYHGVNFASAGAGALSETFQGLVIDLKTQLKYYKREIAELSKEIGKADAARISSTAVYMFSVGSNDYMSPFLLNSTILSSYPHSTYVDMVLGNLSTVVKAIHKKGGRKFAFLNLGELGCLPGLRILNPETDGECLEEASELSKLHNKKLEIFLGKMDQQLHGFKYFLYDFKSSLAEKTTRPLKYGFEEGRMACCGTGRYNAVFSCGGKRPVKEFQVCENPSKYVFWDSYHLTERVYKQMADEMWNASTEGNNSLKELFLCF</sequence>
<dbReference type="InterPro" id="IPR044552">
    <property type="entry name" value="GLIP1-5/GLL25"/>
</dbReference>
<feature type="chain" id="PRO_5044793151" evidence="4">
    <location>
        <begin position="19"/>
        <end position="362"/>
    </location>
</feature>
<feature type="signal peptide" evidence="4">
    <location>
        <begin position="1"/>
        <end position="18"/>
    </location>
</feature>
<dbReference type="PROSITE" id="PS01098">
    <property type="entry name" value="LIPASE_GDSL_SER"/>
    <property type="match status" value="1"/>
</dbReference>
<dbReference type="SUPFAM" id="SSF52266">
    <property type="entry name" value="SGNH hydrolase"/>
    <property type="match status" value="1"/>
</dbReference>